<sequence length="55" mass="6434">MFVNNILLNVINIVKIVKKFSEQKIYTSDKKTVQKDPRPSNPPRKKSHLRVCLEP</sequence>
<organism evidence="2">
    <name type="scientific">uncultured Desulfovibrio sp</name>
    <dbReference type="NCBI Taxonomy" id="167968"/>
    <lineage>
        <taxon>Bacteria</taxon>
        <taxon>Pseudomonadati</taxon>
        <taxon>Thermodesulfobacteriota</taxon>
        <taxon>Desulfovibrionia</taxon>
        <taxon>Desulfovibrionales</taxon>
        <taxon>Desulfovibrionaceae</taxon>
        <taxon>Desulfovibrio</taxon>
        <taxon>environmental samples</taxon>
    </lineage>
</organism>
<dbReference type="EMBL" id="FMJC01000002">
    <property type="protein sequence ID" value="SCM71635.1"/>
    <property type="molecule type" value="Genomic_DNA"/>
</dbReference>
<accession>A0A212L261</accession>
<evidence type="ECO:0000256" key="1">
    <source>
        <dbReference type="SAM" id="MobiDB-lite"/>
    </source>
</evidence>
<proteinExistence type="predicted"/>
<dbReference type="AlphaFoldDB" id="A0A212L261"/>
<evidence type="ECO:0000313" key="2">
    <source>
        <dbReference type="EMBL" id="SCM71635.1"/>
    </source>
</evidence>
<gene>
    <name evidence="2" type="ORF">KL86DES1_20094</name>
</gene>
<feature type="region of interest" description="Disordered" evidence="1">
    <location>
        <begin position="29"/>
        <end position="55"/>
    </location>
</feature>
<name>A0A212L261_9BACT</name>
<reference evidence="2" key="1">
    <citation type="submission" date="2016-08" db="EMBL/GenBank/DDBJ databases">
        <authorList>
            <person name="Seilhamer J.J."/>
        </authorList>
    </citation>
    <scope>NUCLEOTIDE SEQUENCE</scope>
    <source>
        <strain evidence="2">86-1</strain>
    </source>
</reference>
<protein>
    <submittedName>
        <fullName evidence="2">Uncharacterized protein</fullName>
    </submittedName>
</protein>
<feature type="compositionally biased region" description="Basic and acidic residues" evidence="1">
    <location>
        <begin position="29"/>
        <end position="38"/>
    </location>
</feature>